<dbReference type="PROSITE" id="PS51329">
    <property type="entry name" value="C_CAP_COFACTOR_C"/>
    <property type="match status" value="1"/>
</dbReference>
<dbReference type="InterPro" id="IPR006599">
    <property type="entry name" value="CARP_motif"/>
</dbReference>
<dbReference type="EnsemblProtists" id="EKX54324">
    <property type="protein sequence ID" value="EKX54324"/>
    <property type="gene ID" value="GUITHDRAFT_99801"/>
</dbReference>
<dbReference type="InterPro" id="IPR053950">
    <property type="entry name" value="CAP_N"/>
</dbReference>
<dbReference type="GeneID" id="17311102"/>
<dbReference type="PaxDb" id="55529-EKX54324"/>
<dbReference type="Pfam" id="PF08603">
    <property type="entry name" value="CAP_C"/>
    <property type="match status" value="1"/>
</dbReference>
<dbReference type="FunFam" id="1.25.40.330:FF:000001">
    <property type="entry name" value="Adenylyl cyclase-associated protein"/>
    <property type="match status" value="1"/>
</dbReference>
<dbReference type="InterPro" id="IPR001837">
    <property type="entry name" value="Adenylate_cyclase-assoc_CAP"/>
</dbReference>
<dbReference type="KEGG" id="gtt:GUITHDRAFT_99801"/>
<comment type="similarity">
    <text evidence="1 2">Belongs to the CAP family.</text>
</comment>
<dbReference type="Pfam" id="PF01213">
    <property type="entry name" value="CAP_N-CM"/>
    <property type="match status" value="1"/>
</dbReference>
<dbReference type="GO" id="GO:0008179">
    <property type="term" value="F:adenylate cyclase binding"/>
    <property type="evidence" value="ECO:0007669"/>
    <property type="project" value="TreeGrafter"/>
</dbReference>
<accession>L1K1A5</accession>
<dbReference type="OrthoDB" id="77251at2759"/>
<dbReference type="Proteomes" id="UP000011087">
    <property type="component" value="Unassembled WGS sequence"/>
</dbReference>
<evidence type="ECO:0000313" key="6">
    <source>
        <dbReference type="EnsemblProtists" id="EKX54324"/>
    </source>
</evidence>
<name>L1K1A5_GUITC</name>
<dbReference type="HOGENOM" id="CLU_015780_1_0_1"/>
<evidence type="ECO:0000313" key="7">
    <source>
        <dbReference type="Proteomes" id="UP000011087"/>
    </source>
</evidence>
<dbReference type="GO" id="GO:0003779">
    <property type="term" value="F:actin binding"/>
    <property type="evidence" value="ECO:0007669"/>
    <property type="project" value="InterPro"/>
</dbReference>
<dbReference type="AlphaFoldDB" id="L1K1A5"/>
<feature type="region of interest" description="Disordered" evidence="3">
    <location>
        <begin position="268"/>
        <end position="309"/>
    </location>
</feature>
<dbReference type="OMA" id="KSQQTHK"/>
<dbReference type="InterPro" id="IPR036223">
    <property type="entry name" value="CAP_C_sf"/>
</dbReference>
<dbReference type="InterPro" id="IPR017901">
    <property type="entry name" value="C-CAP_CF_C-like"/>
</dbReference>
<dbReference type="InterPro" id="IPR016098">
    <property type="entry name" value="CAP/MinC_C"/>
</dbReference>
<dbReference type="GO" id="GO:0005737">
    <property type="term" value="C:cytoplasm"/>
    <property type="evidence" value="ECO:0007669"/>
    <property type="project" value="TreeGrafter"/>
</dbReference>
<dbReference type="RefSeq" id="XP_005841304.1">
    <property type="nucleotide sequence ID" value="XM_005841247.1"/>
</dbReference>
<dbReference type="InterPro" id="IPR013992">
    <property type="entry name" value="Adenylate_cyclase-assoc_CAP_N"/>
</dbReference>
<dbReference type="Gene3D" id="1.25.40.330">
    <property type="entry name" value="Adenylate cyclase-associated CAP, N-terminal domain"/>
    <property type="match status" value="1"/>
</dbReference>
<keyword evidence="7" id="KW-1185">Reference proteome</keyword>
<feature type="domain" description="C-CAP/cofactor C-like" evidence="4">
    <location>
        <begin position="306"/>
        <end position="446"/>
    </location>
</feature>
<evidence type="ECO:0000256" key="1">
    <source>
        <dbReference type="ARBA" id="ARBA00007659"/>
    </source>
</evidence>
<reference evidence="5 7" key="1">
    <citation type="journal article" date="2012" name="Nature">
        <title>Algal genomes reveal evolutionary mosaicism and the fate of nucleomorphs.</title>
        <authorList>
            <consortium name="DOE Joint Genome Institute"/>
            <person name="Curtis B.A."/>
            <person name="Tanifuji G."/>
            <person name="Burki F."/>
            <person name="Gruber A."/>
            <person name="Irimia M."/>
            <person name="Maruyama S."/>
            <person name="Arias M.C."/>
            <person name="Ball S.G."/>
            <person name="Gile G.H."/>
            <person name="Hirakawa Y."/>
            <person name="Hopkins J.F."/>
            <person name="Kuo A."/>
            <person name="Rensing S.A."/>
            <person name="Schmutz J."/>
            <person name="Symeonidi A."/>
            <person name="Elias M."/>
            <person name="Eveleigh R.J."/>
            <person name="Herman E.K."/>
            <person name="Klute M.J."/>
            <person name="Nakayama T."/>
            <person name="Obornik M."/>
            <person name="Reyes-Prieto A."/>
            <person name="Armbrust E.V."/>
            <person name="Aves S.J."/>
            <person name="Beiko R.G."/>
            <person name="Coutinho P."/>
            <person name="Dacks J.B."/>
            <person name="Durnford D.G."/>
            <person name="Fast N.M."/>
            <person name="Green B.R."/>
            <person name="Grisdale C.J."/>
            <person name="Hempel F."/>
            <person name="Henrissat B."/>
            <person name="Hoppner M.P."/>
            <person name="Ishida K."/>
            <person name="Kim E."/>
            <person name="Koreny L."/>
            <person name="Kroth P.G."/>
            <person name="Liu Y."/>
            <person name="Malik S.B."/>
            <person name="Maier U.G."/>
            <person name="McRose D."/>
            <person name="Mock T."/>
            <person name="Neilson J.A."/>
            <person name="Onodera N.T."/>
            <person name="Poole A.M."/>
            <person name="Pritham E.J."/>
            <person name="Richards T.A."/>
            <person name="Rocap G."/>
            <person name="Roy S.W."/>
            <person name="Sarai C."/>
            <person name="Schaack S."/>
            <person name="Shirato S."/>
            <person name="Slamovits C.H."/>
            <person name="Spencer D.F."/>
            <person name="Suzuki S."/>
            <person name="Worden A.Z."/>
            <person name="Zauner S."/>
            <person name="Barry K."/>
            <person name="Bell C."/>
            <person name="Bharti A.K."/>
            <person name="Crow J.A."/>
            <person name="Grimwood J."/>
            <person name="Kramer R."/>
            <person name="Lindquist E."/>
            <person name="Lucas S."/>
            <person name="Salamov A."/>
            <person name="McFadden G.I."/>
            <person name="Lane C.E."/>
            <person name="Keeling P.J."/>
            <person name="Gray M.W."/>
            <person name="Grigoriev I.V."/>
            <person name="Archibald J.M."/>
        </authorList>
    </citation>
    <scope>NUCLEOTIDE SEQUENCE</scope>
    <source>
        <strain evidence="5 7">CCMP2712</strain>
    </source>
</reference>
<dbReference type="SUPFAM" id="SSF101278">
    <property type="entry name" value="N-terminal domain of adenylylcyclase associated protein, CAP"/>
    <property type="match status" value="1"/>
</dbReference>
<dbReference type="GO" id="GO:0007015">
    <property type="term" value="P:actin filament organization"/>
    <property type="evidence" value="ECO:0007669"/>
    <property type="project" value="TreeGrafter"/>
</dbReference>
<evidence type="ECO:0000256" key="2">
    <source>
        <dbReference type="RuleBase" id="RU000647"/>
    </source>
</evidence>
<dbReference type="eggNOG" id="KOG2675">
    <property type="taxonomic scope" value="Eukaryota"/>
</dbReference>
<dbReference type="InterPro" id="IPR013912">
    <property type="entry name" value="Adenylate_cyclase-assoc_CAP_C"/>
</dbReference>
<dbReference type="SMART" id="SM00673">
    <property type="entry name" value="CARP"/>
    <property type="match status" value="2"/>
</dbReference>
<proteinExistence type="inferred from homology"/>
<dbReference type="PANTHER" id="PTHR10652">
    <property type="entry name" value="ADENYLYL CYCLASE-ASSOCIATED PROTEIN"/>
    <property type="match status" value="1"/>
</dbReference>
<evidence type="ECO:0000256" key="3">
    <source>
        <dbReference type="SAM" id="MobiDB-lite"/>
    </source>
</evidence>
<dbReference type="SUPFAM" id="SSF69340">
    <property type="entry name" value="C-terminal domain of adenylylcyclase associated protein"/>
    <property type="match status" value="1"/>
</dbReference>
<gene>
    <name evidence="5" type="ORF">GUITHDRAFT_99801</name>
</gene>
<reference evidence="7" key="2">
    <citation type="submission" date="2012-11" db="EMBL/GenBank/DDBJ databases">
        <authorList>
            <person name="Kuo A."/>
            <person name="Curtis B.A."/>
            <person name="Tanifuji G."/>
            <person name="Burki F."/>
            <person name="Gruber A."/>
            <person name="Irimia M."/>
            <person name="Maruyama S."/>
            <person name="Arias M.C."/>
            <person name="Ball S.G."/>
            <person name="Gile G.H."/>
            <person name="Hirakawa Y."/>
            <person name="Hopkins J.F."/>
            <person name="Rensing S.A."/>
            <person name="Schmutz J."/>
            <person name="Symeonidi A."/>
            <person name="Elias M."/>
            <person name="Eveleigh R.J."/>
            <person name="Herman E.K."/>
            <person name="Klute M.J."/>
            <person name="Nakayama T."/>
            <person name="Obornik M."/>
            <person name="Reyes-Prieto A."/>
            <person name="Armbrust E.V."/>
            <person name="Aves S.J."/>
            <person name="Beiko R.G."/>
            <person name="Coutinho P."/>
            <person name="Dacks J.B."/>
            <person name="Durnford D.G."/>
            <person name="Fast N.M."/>
            <person name="Green B.R."/>
            <person name="Grisdale C."/>
            <person name="Hempe F."/>
            <person name="Henrissat B."/>
            <person name="Hoppner M.P."/>
            <person name="Ishida K.-I."/>
            <person name="Kim E."/>
            <person name="Koreny L."/>
            <person name="Kroth P.G."/>
            <person name="Liu Y."/>
            <person name="Malik S.-B."/>
            <person name="Maier U.G."/>
            <person name="McRose D."/>
            <person name="Mock T."/>
            <person name="Neilson J.A."/>
            <person name="Onodera N.T."/>
            <person name="Poole A.M."/>
            <person name="Pritham E.J."/>
            <person name="Richards T.A."/>
            <person name="Rocap G."/>
            <person name="Roy S.W."/>
            <person name="Sarai C."/>
            <person name="Schaack S."/>
            <person name="Shirato S."/>
            <person name="Slamovits C.H."/>
            <person name="Spencer D.F."/>
            <person name="Suzuki S."/>
            <person name="Worden A.Z."/>
            <person name="Zauner S."/>
            <person name="Barry K."/>
            <person name="Bell C."/>
            <person name="Bharti A.K."/>
            <person name="Crow J.A."/>
            <person name="Grimwood J."/>
            <person name="Kramer R."/>
            <person name="Lindquist E."/>
            <person name="Lucas S."/>
            <person name="Salamov A."/>
            <person name="McFadden G.I."/>
            <person name="Lane C.E."/>
            <person name="Keeling P.J."/>
            <person name="Gray M.W."/>
            <person name="Grigoriev I.V."/>
            <person name="Archibald J.M."/>
        </authorList>
    </citation>
    <scope>NUCLEOTIDE SEQUENCE</scope>
    <source>
        <strain evidence="7">CCMP2712</strain>
    </source>
</reference>
<dbReference type="EMBL" id="JH992967">
    <property type="protein sequence ID" value="EKX54324.1"/>
    <property type="molecule type" value="Genomic_DNA"/>
</dbReference>
<dbReference type="InterPro" id="IPR036222">
    <property type="entry name" value="CAP_N_sf"/>
</dbReference>
<reference evidence="6" key="3">
    <citation type="submission" date="2015-06" db="UniProtKB">
        <authorList>
            <consortium name="EnsemblProtists"/>
        </authorList>
    </citation>
    <scope>IDENTIFICATION</scope>
</reference>
<dbReference type="PANTHER" id="PTHR10652:SF0">
    <property type="entry name" value="ADENYLYL CYCLASE-ASSOCIATED PROTEIN"/>
    <property type="match status" value="1"/>
</dbReference>
<dbReference type="Pfam" id="PF21938">
    <property type="entry name" value="CAP_N"/>
    <property type="match status" value="1"/>
</dbReference>
<protein>
    <recommendedName>
        <fullName evidence="2">Adenylyl cyclase-associated protein</fullName>
    </recommendedName>
</protein>
<organism evidence="5">
    <name type="scientific">Guillardia theta (strain CCMP2712)</name>
    <name type="common">Cryptophyte</name>
    <dbReference type="NCBI Taxonomy" id="905079"/>
    <lineage>
        <taxon>Eukaryota</taxon>
        <taxon>Cryptophyceae</taxon>
        <taxon>Pyrenomonadales</taxon>
        <taxon>Geminigeraceae</taxon>
        <taxon>Guillardia</taxon>
    </lineage>
</organism>
<dbReference type="STRING" id="905079.L1K1A5"/>
<dbReference type="Gene3D" id="2.160.20.70">
    <property type="match status" value="1"/>
</dbReference>
<sequence length="469" mass="50412">MNGSEAISRLEAVAARLEAIESRMRSVGVGPGASAGQEAAPQEDAPFVKAFDELIHTHFAPIETAAKSFEKDVEGVITAFRGAINEQRKFLVIASKCVKPNANDMQKVLAPVSEAMSKVDSLKDRRSSRFNHLAMVAEGAACLGWIAIDLPAPYLGDVIPASEMYGNKIMMEFRGKDENHVNFAKSFKQFLLELQKYVKAHHTTGVAWNPRGGTDYTAGSEPAKAASTASGFFDDVAKPASSGPSAHAALFAEINAKGEGGVTKGLKKVSKDQMTHKNPALRASSVVADKEKSSSTISRAEPAKKPPKMEKNGAKWFIENMENNRDLKIDDASTKTSVCMAQCKGSLLQIPGKINTVQMDGCTKTSMVVDSCVASVDVINCKSCEIQILDWTPMITIDGCAGVIVYLSQRCVDEDVAIVTSKCSELNIVLPAKVQSDAEDPTELPIPEQYETRIRNGQLVTTCVAHVGA</sequence>
<dbReference type="GO" id="GO:0019933">
    <property type="term" value="P:cAMP-mediated signaling"/>
    <property type="evidence" value="ECO:0007669"/>
    <property type="project" value="TreeGrafter"/>
</dbReference>
<evidence type="ECO:0000259" key="4">
    <source>
        <dbReference type="PROSITE" id="PS51329"/>
    </source>
</evidence>
<evidence type="ECO:0000313" key="5">
    <source>
        <dbReference type="EMBL" id="EKX54324.1"/>
    </source>
</evidence>